<evidence type="ECO:0000256" key="1">
    <source>
        <dbReference type="SAM" id="MobiDB-lite"/>
    </source>
</evidence>
<gene>
    <name evidence="2" type="ORF">SHKM778_62460</name>
</gene>
<reference evidence="2" key="2">
    <citation type="submission" date="2024-07" db="EMBL/GenBank/DDBJ databases">
        <title>Streptomyces haneummycinica sp. nov., a new antibiotic-producing actinobacterium isolated from marine sediment.</title>
        <authorList>
            <person name="Uemura M."/>
            <person name="Hamada M."/>
            <person name="Hirano S."/>
            <person name="Kobayashi K."/>
            <person name="Ohshiro T."/>
            <person name="Kobayashi T."/>
            <person name="Terahara T."/>
        </authorList>
    </citation>
    <scope>NUCLEOTIDE SEQUENCE</scope>
    <source>
        <strain evidence="2">KM77-8</strain>
    </source>
</reference>
<feature type="compositionally biased region" description="Basic and acidic residues" evidence="1">
    <location>
        <begin position="1"/>
        <end position="21"/>
    </location>
</feature>
<proteinExistence type="predicted"/>
<reference evidence="2" key="1">
    <citation type="submission" date="2024-06" db="EMBL/GenBank/DDBJ databases">
        <authorList>
            <consortium name="consrtm"/>
            <person name="Uemura M."/>
            <person name="Terahara T."/>
        </authorList>
    </citation>
    <scope>NUCLEOTIDE SEQUENCE</scope>
    <source>
        <strain evidence="2">KM77-8</strain>
    </source>
</reference>
<feature type="region of interest" description="Disordered" evidence="1">
    <location>
        <begin position="101"/>
        <end position="131"/>
    </location>
</feature>
<name>A0AAT9HRC2_9ACTN</name>
<feature type="region of interest" description="Disordered" evidence="1">
    <location>
        <begin position="1"/>
        <end position="27"/>
    </location>
</feature>
<protein>
    <submittedName>
        <fullName evidence="2">Uncharacterized protein</fullName>
    </submittedName>
</protein>
<organism evidence="2">
    <name type="scientific">Streptomyces haneummycinicus</name>
    <dbReference type="NCBI Taxonomy" id="3074435"/>
    <lineage>
        <taxon>Bacteria</taxon>
        <taxon>Bacillati</taxon>
        <taxon>Actinomycetota</taxon>
        <taxon>Actinomycetes</taxon>
        <taxon>Kitasatosporales</taxon>
        <taxon>Streptomycetaceae</taxon>
        <taxon>Streptomyces</taxon>
    </lineage>
</organism>
<sequence>MEHALVDEDTGDRQLPGERRAPPGTRFGAGALALRTLSRMSASCSGGALSAPLSCCPSSLLTPAFLPNGTDSDARPEIGPGTDHMRPEALSALVRSAIPVRDRQQDSNLRGVHPEVSVPVAPGRDVAACPA</sequence>
<accession>A0AAT9HRC2</accession>
<evidence type="ECO:0000313" key="2">
    <source>
        <dbReference type="EMBL" id="BFO19858.1"/>
    </source>
</evidence>
<dbReference type="AlphaFoldDB" id="A0AAT9HRC2"/>
<dbReference type="EMBL" id="AP035768">
    <property type="protein sequence ID" value="BFO19858.1"/>
    <property type="molecule type" value="Genomic_DNA"/>
</dbReference>